<feature type="compositionally biased region" description="Basic and acidic residues" evidence="9">
    <location>
        <begin position="724"/>
        <end position="746"/>
    </location>
</feature>
<evidence type="ECO:0000313" key="12">
    <source>
        <dbReference type="Proteomes" id="UP000001307"/>
    </source>
</evidence>
<evidence type="ECO:0000256" key="5">
    <source>
        <dbReference type="ARBA" id="ARBA00022856"/>
    </source>
</evidence>
<evidence type="ECO:0000256" key="6">
    <source>
        <dbReference type="ARBA" id="ARBA00022989"/>
    </source>
</evidence>
<comment type="similarity">
    <text evidence="2 8">Belongs to the major facilitator superfamily. Proton-dependent oligopeptide transporter (POT/PTR) (TC 2.A.17) family.</text>
</comment>
<keyword evidence="4" id="KW-0769">Symport</keyword>
<protein>
    <submittedName>
        <fullName evidence="11">Uncharacterized protein</fullName>
    </submittedName>
</protein>
<accession>E4X8P0</accession>
<evidence type="ECO:0000256" key="9">
    <source>
        <dbReference type="SAM" id="MobiDB-lite"/>
    </source>
</evidence>
<dbReference type="PROSITE" id="PS01023">
    <property type="entry name" value="PTR2_2"/>
    <property type="match status" value="1"/>
</dbReference>
<dbReference type="GO" id="GO:0015293">
    <property type="term" value="F:symporter activity"/>
    <property type="evidence" value="ECO:0007669"/>
    <property type="project" value="UniProtKB-KW"/>
</dbReference>
<dbReference type="AlphaFoldDB" id="E4X8P0"/>
<feature type="transmembrane region" description="Helical" evidence="10">
    <location>
        <begin position="255"/>
        <end position="275"/>
    </location>
</feature>
<evidence type="ECO:0000256" key="10">
    <source>
        <dbReference type="SAM" id="Phobius"/>
    </source>
</evidence>
<evidence type="ECO:0000256" key="2">
    <source>
        <dbReference type="ARBA" id="ARBA00005982"/>
    </source>
</evidence>
<feature type="transmembrane region" description="Helical" evidence="10">
    <location>
        <begin position="32"/>
        <end position="52"/>
    </location>
</feature>
<dbReference type="InterPro" id="IPR000109">
    <property type="entry name" value="POT_fam"/>
</dbReference>
<feature type="region of interest" description="Disordered" evidence="9">
    <location>
        <begin position="721"/>
        <end position="746"/>
    </location>
</feature>
<feature type="transmembrane region" description="Helical" evidence="10">
    <location>
        <begin position="309"/>
        <end position="329"/>
    </location>
</feature>
<gene>
    <name evidence="11" type="ORF">GSOID_T00004247001</name>
</gene>
<evidence type="ECO:0000256" key="4">
    <source>
        <dbReference type="ARBA" id="ARBA00022847"/>
    </source>
</evidence>
<keyword evidence="5" id="KW-0571">Peptide transport</keyword>
<evidence type="ECO:0000256" key="1">
    <source>
        <dbReference type="ARBA" id="ARBA00004141"/>
    </source>
</evidence>
<dbReference type="InterPro" id="IPR036259">
    <property type="entry name" value="MFS_trans_sf"/>
</dbReference>
<evidence type="ECO:0000256" key="3">
    <source>
        <dbReference type="ARBA" id="ARBA00022692"/>
    </source>
</evidence>
<feature type="transmembrane region" description="Helical" evidence="10">
    <location>
        <begin position="121"/>
        <end position="144"/>
    </location>
</feature>
<dbReference type="GO" id="GO:0006857">
    <property type="term" value="P:oligopeptide transport"/>
    <property type="evidence" value="ECO:0007669"/>
    <property type="project" value="InterPro"/>
</dbReference>
<keyword evidence="12" id="KW-1185">Reference proteome</keyword>
<dbReference type="PROSITE" id="PS01022">
    <property type="entry name" value="PTR2_1"/>
    <property type="match status" value="1"/>
</dbReference>
<dbReference type="PANTHER" id="PTHR11654">
    <property type="entry name" value="OLIGOPEPTIDE TRANSPORTER-RELATED"/>
    <property type="match status" value="1"/>
</dbReference>
<dbReference type="Proteomes" id="UP000001307">
    <property type="component" value="Unassembled WGS sequence"/>
</dbReference>
<organism evidence="11">
    <name type="scientific">Oikopleura dioica</name>
    <name type="common">Tunicate</name>
    <dbReference type="NCBI Taxonomy" id="34765"/>
    <lineage>
        <taxon>Eukaryota</taxon>
        <taxon>Metazoa</taxon>
        <taxon>Chordata</taxon>
        <taxon>Tunicata</taxon>
        <taxon>Appendicularia</taxon>
        <taxon>Copelata</taxon>
        <taxon>Oikopleuridae</taxon>
        <taxon>Oikopleura</taxon>
    </lineage>
</organism>
<evidence type="ECO:0000256" key="8">
    <source>
        <dbReference type="RuleBase" id="RU003755"/>
    </source>
</evidence>
<dbReference type="InParanoid" id="E4X8P0"/>
<keyword evidence="3 8" id="KW-0812">Transmembrane</keyword>
<dbReference type="SUPFAM" id="SSF103473">
    <property type="entry name" value="MFS general substrate transporter"/>
    <property type="match status" value="1"/>
</dbReference>
<feature type="transmembrane region" description="Helical" evidence="10">
    <location>
        <begin position="656"/>
        <end position="673"/>
    </location>
</feature>
<dbReference type="Pfam" id="PF00854">
    <property type="entry name" value="PTR2"/>
    <property type="match status" value="3"/>
</dbReference>
<keyword evidence="7 10" id="KW-0472">Membrane</keyword>
<proteinExistence type="inferred from homology"/>
<sequence length="746" mass="83872">MPESDYREDVGADTPYPYHVFFIIGNEFCERYAYYGMRSILIIFLTYFLGFSKDESTIIYHSYIALCYFFPLIGGIIADSYLGKFRTILILSIVYLFGMVMMTVSAVPFGDDNTPNQTNTILALCALATVAIGTGGIKPCVAALGGDQFQDTEKGREQLSGFFSLFYASINAGSLMSTFVSPILRELQCFDRADCYAIAFIVPACLMFVAIIAFVAGSSKYVQKPSSGNVFGQFVKAVCPCGDKSRYTAAQMKEFKSVLPIIVMYIPLPFFWALFSMQGSRWTLSATQTEGWVGNAKIRPDQMQIMNPIMILAFLPLFQYCVYPALEWCGIKMTPLRKMSAGQLLTALAFVVAGFVQLAIDADLTPIPDYKDQNSVRVLNGLADEDFTAKSSYWNFVEDYDPVNGYLVKSQTEQFRTETHALIRDNLPEKNTTLKLKGTGLDLNIELDDIEHETINSYVVFKDGADYKVLEYVSPKEKSGSMRVRAILINPNVNYHLRYHLIDSDGIEQRMVVDKTVLPGNKEDESTEFDRGNFKIKAYFMIGSIDEQITDAELESQKAFSCESDYWNANNWPFSEEFNAEFPYGTGSIWSFMAVKKAGNNCEVRMSLESNANDVNIFLLLPQYIVITAGEVMNSVTGLEFAYTQAPKSMKSVVQSFWLLTTCLGNIIDIFLVELKLHPTQSGEYFILSAIMAGSTSVFILLSIFYYEYIDPAEFENKPQQLNEKIDEKSGEKNEGFEKDENGAEF</sequence>
<keyword evidence="6 10" id="KW-1133">Transmembrane helix</keyword>
<dbReference type="OrthoDB" id="205993at2759"/>
<dbReference type="EMBL" id="FN653029">
    <property type="protein sequence ID" value="CBY08233.1"/>
    <property type="molecule type" value="Genomic_DNA"/>
</dbReference>
<dbReference type="InterPro" id="IPR018456">
    <property type="entry name" value="PTR2_symporter_CS"/>
</dbReference>
<feature type="transmembrane region" description="Helical" evidence="10">
    <location>
        <begin position="196"/>
        <end position="216"/>
    </location>
</feature>
<feature type="transmembrane region" description="Helical" evidence="10">
    <location>
        <begin position="165"/>
        <end position="184"/>
    </location>
</feature>
<evidence type="ECO:0000313" key="11">
    <source>
        <dbReference type="EMBL" id="CBY08233.1"/>
    </source>
</evidence>
<dbReference type="CDD" id="cd17347">
    <property type="entry name" value="MFS_SLC15A1_2_like"/>
    <property type="match status" value="1"/>
</dbReference>
<comment type="subcellular location">
    <subcellularLocation>
        <location evidence="1 8">Membrane</location>
        <topology evidence="1 8">Multi-pass membrane protein</topology>
    </subcellularLocation>
</comment>
<feature type="transmembrane region" description="Helical" evidence="10">
    <location>
        <begin position="685"/>
        <end position="707"/>
    </location>
</feature>
<feature type="transmembrane region" description="Helical" evidence="10">
    <location>
        <begin position="58"/>
        <end position="77"/>
    </location>
</feature>
<feature type="transmembrane region" description="Helical" evidence="10">
    <location>
        <begin position="89"/>
        <end position="109"/>
    </location>
</feature>
<keyword evidence="5" id="KW-0653">Protein transport</keyword>
<dbReference type="GO" id="GO:0016020">
    <property type="term" value="C:membrane"/>
    <property type="evidence" value="ECO:0007669"/>
    <property type="project" value="UniProtKB-SubCell"/>
</dbReference>
<reference evidence="11" key="1">
    <citation type="journal article" date="2010" name="Science">
        <title>Plasticity of animal genome architecture unmasked by rapid evolution of a pelagic tunicate.</title>
        <authorList>
            <person name="Denoeud F."/>
            <person name="Henriet S."/>
            <person name="Mungpakdee S."/>
            <person name="Aury J.M."/>
            <person name="Da Silva C."/>
            <person name="Brinkmann H."/>
            <person name="Mikhaleva J."/>
            <person name="Olsen L.C."/>
            <person name="Jubin C."/>
            <person name="Canestro C."/>
            <person name="Bouquet J.M."/>
            <person name="Danks G."/>
            <person name="Poulain J."/>
            <person name="Campsteijn C."/>
            <person name="Adamski M."/>
            <person name="Cross I."/>
            <person name="Yadetie F."/>
            <person name="Muffato M."/>
            <person name="Louis A."/>
            <person name="Butcher S."/>
            <person name="Tsagkogeorga G."/>
            <person name="Konrad A."/>
            <person name="Singh S."/>
            <person name="Jensen M.F."/>
            <person name="Cong E.H."/>
            <person name="Eikeseth-Otteraa H."/>
            <person name="Noel B."/>
            <person name="Anthouard V."/>
            <person name="Porcel B.M."/>
            <person name="Kachouri-Lafond R."/>
            <person name="Nishino A."/>
            <person name="Ugolini M."/>
            <person name="Chourrout P."/>
            <person name="Nishida H."/>
            <person name="Aasland R."/>
            <person name="Huzurbazar S."/>
            <person name="Westhof E."/>
            <person name="Delsuc F."/>
            <person name="Lehrach H."/>
            <person name="Reinhardt R."/>
            <person name="Weissenbach J."/>
            <person name="Roy S.W."/>
            <person name="Artiguenave F."/>
            <person name="Postlethwait J.H."/>
            <person name="Manak J.R."/>
            <person name="Thompson E.M."/>
            <person name="Jaillon O."/>
            <person name="Du Pasquier L."/>
            <person name="Boudinot P."/>
            <person name="Liberles D.A."/>
            <person name="Volff J.N."/>
            <person name="Philippe H."/>
            <person name="Lenhard B."/>
            <person name="Roest Crollius H."/>
            <person name="Wincker P."/>
            <person name="Chourrout D."/>
        </authorList>
    </citation>
    <scope>NUCLEOTIDE SEQUENCE [LARGE SCALE GENOMIC DNA]</scope>
</reference>
<evidence type="ECO:0000256" key="7">
    <source>
        <dbReference type="ARBA" id="ARBA00023136"/>
    </source>
</evidence>
<keyword evidence="8" id="KW-0813">Transport</keyword>
<name>E4X8P0_OIKDI</name>
<dbReference type="Gene3D" id="1.20.1250.20">
    <property type="entry name" value="MFS general substrate transporter like domains"/>
    <property type="match status" value="2"/>
</dbReference>